<dbReference type="PROSITE" id="PS00028">
    <property type="entry name" value="ZINC_FINGER_C2H2_1"/>
    <property type="match status" value="1"/>
</dbReference>
<gene>
    <name evidence="6" type="primary">LOC104596971</name>
</gene>
<dbReference type="RefSeq" id="XP_010256618.1">
    <property type="nucleotide sequence ID" value="XM_010258316.2"/>
</dbReference>
<dbReference type="SMART" id="SM00355">
    <property type="entry name" value="ZnF_C2H2"/>
    <property type="match status" value="1"/>
</dbReference>
<feature type="chain" id="PRO_5010526907" evidence="3">
    <location>
        <begin position="30"/>
        <end position="373"/>
    </location>
</feature>
<feature type="domain" description="C2H2-type" evidence="4">
    <location>
        <begin position="135"/>
        <end position="159"/>
    </location>
</feature>
<keyword evidence="1" id="KW-0863">Zinc-finger</keyword>
<dbReference type="Gene3D" id="3.90.228.10">
    <property type="match status" value="1"/>
</dbReference>
<evidence type="ECO:0000313" key="6">
    <source>
        <dbReference type="RefSeq" id="XP_010256618.1"/>
    </source>
</evidence>
<keyword evidence="5" id="KW-1185">Reference proteome</keyword>
<dbReference type="eggNOG" id="ENOG502QRHB">
    <property type="taxonomic scope" value="Eukaryota"/>
</dbReference>
<dbReference type="PROSITE" id="PS50157">
    <property type="entry name" value="ZINC_FINGER_C2H2_2"/>
    <property type="match status" value="1"/>
</dbReference>
<dbReference type="PANTHER" id="PTHR31681:SF4">
    <property type="entry name" value="C2H2-LIKE ZINC FINGER PROTEIN"/>
    <property type="match status" value="1"/>
</dbReference>
<dbReference type="OrthoDB" id="9514740at2759"/>
<dbReference type="SUPFAM" id="SSF56399">
    <property type="entry name" value="ADP-ribosylation"/>
    <property type="match status" value="1"/>
</dbReference>
<name>A0A1U8A4B8_NELNU</name>
<feature type="signal peptide" evidence="3">
    <location>
        <begin position="1"/>
        <end position="29"/>
    </location>
</feature>
<dbReference type="AlphaFoldDB" id="A0A1U8A4B8"/>
<sequence>MATICSFLNKFAALVLLLVHLGCFIFTTADGPSSKKRKISPQTTQSPSPLRPKSKSHETLSSSWSYLKRIFSFKNQKKDIETHPTTPILSSARSSQQLMPQPIVSASPLKRPIPSRKETDISVDQSSFPLRNDIFPCPICGEVFPKNQLLEQHQSLKHAISELVDGDSGKNIVQIIFETGWKDKEKNPTIHRILKIHNSSKILSRFEEHREYVKLKAARNGVRKRDERCIADGNELLRFHCSTFVCDLGINGNSSLCTQQFCSICGIIRSGFSAKMDGILTLSSSWRAHVALPDEIEEEFAFMNVKRAILVCRVVAGRIGIIGCDEDVAHKDESVFDSVVGRGSGVNSRLDEDELFVFNPRAVLPCFVIVYSV</sequence>
<dbReference type="KEGG" id="nnu:104596971"/>
<evidence type="ECO:0000256" key="1">
    <source>
        <dbReference type="PROSITE-ProRule" id="PRU00042"/>
    </source>
</evidence>
<evidence type="ECO:0000259" key="4">
    <source>
        <dbReference type="PROSITE" id="PS50157"/>
    </source>
</evidence>
<accession>A0A1U8A4B8</accession>
<dbReference type="InterPro" id="IPR013087">
    <property type="entry name" value="Znf_C2H2_type"/>
</dbReference>
<proteinExistence type="predicted"/>
<keyword evidence="1" id="KW-0862">Zinc</keyword>
<dbReference type="Proteomes" id="UP000189703">
    <property type="component" value="Unplaced"/>
</dbReference>
<dbReference type="InParanoid" id="A0A1U8A4B8"/>
<keyword evidence="1" id="KW-0479">Metal-binding</keyword>
<dbReference type="PANTHER" id="PTHR31681">
    <property type="entry name" value="C2H2-LIKE ZINC FINGER PROTEIN"/>
    <property type="match status" value="1"/>
</dbReference>
<evidence type="ECO:0000256" key="3">
    <source>
        <dbReference type="SAM" id="SignalP"/>
    </source>
</evidence>
<reference evidence="6" key="1">
    <citation type="submission" date="2025-08" db="UniProtKB">
        <authorList>
            <consortium name="RefSeq"/>
        </authorList>
    </citation>
    <scope>IDENTIFICATION</scope>
</reference>
<dbReference type="FunCoup" id="A0A1U8A4B8">
    <property type="interactions" value="2"/>
</dbReference>
<evidence type="ECO:0000313" key="5">
    <source>
        <dbReference type="Proteomes" id="UP000189703"/>
    </source>
</evidence>
<dbReference type="OMA" id="ICSQQFC"/>
<organism evidence="5 6">
    <name type="scientific">Nelumbo nucifera</name>
    <name type="common">Sacred lotus</name>
    <dbReference type="NCBI Taxonomy" id="4432"/>
    <lineage>
        <taxon>Eukaryota</taxon>
        <taxon>Viridiplantae</taxon>
        <taxon>Streptophyta</taxon>
        <taxon>Embryophyta</taxon>
        <taxon>Tracheophyta</taxon>
        <taxon>Spermatophyta</taxon>
        <taxon>Magnoliopsida</taxon>
        <taxon>Proteales</taxon>
        <taxon>Nelumbonaceae</taxon>
        <taxon>Nelumbo</taxon>
    </lineage>
</organism>
<keyword evidence="3" id="KW-0732">Signal</keyword>
<feature type="region of interest" description="Disordered" evidence="2">
    <location>
        <begin position="31"/>
        <end position="57"/>
    </location>
</feature>
<protein>
    <submittedName>
        <fullName evidence="6">Uncharacterized protein LOC104596971</fullName>
    </submittedName>
</protein>
<evidence type="ECO:0000256" key="2">
    <source>
        <dbReference type="SAM" id="MobiDB-lite"/>
    </source>
</evidence>
<dbReference type="GO" id="GO:0008270">
    <property type="term" value="F:zinc ion binding"/>
    <property type="evidence" value="ECO:0007669"/>
    <property type="project" value="UniProtKB-KW"/>
</dbReference>
<dbReference type="GeneID" id="104596971"/>